<comment type="caution">
    <text evidence="4">The sequence shown here is derived from an EMBL/GenBank/DDBJ whole genome shotgun (WGS) entry which is preliminary data.</text>
</comment>
<keyword evidence="1" id="KW-0949">S-adenosyl-L-methionine</keyword>
<dbReference type="SUPFAM" id="SSF118196">
    <property type="entry name" value="YaeB-like"/>
    <property type="match status" value="1"/>
</dbReference>
<name>A0A369URW2_9GAMM</name>
<dbReference type="InterPro" id="IPR040372">
    <property type="entry name" value="YaeB-like"/>
</dbReference>
<dbReference type="Pfam" id="PF01980">
    <property type="entry name" value="TrmO_N"/>
    <property type="match status" value="1"/>
</dbReference>
<dbReference type="AlphaFoldDB" id="A0A369URW2"/>
<dbReference type="InterPro" id="IPR036413">
    <property type="entry name" value="YaeB-like_sf"/>
</dbReference>
<dbReference type="PROSITE" id="PS01318">
    <property type="entry name" value="TSAA_1"/>
    <property type="match status" value="1"/>
</dbReference>
<dbReference type="GO" id="GO:0032259">
    <property type="term" value="P:methylation"/>
    <property type="evidence" value="ECO:0007669"/>
    <property type="project" value="UniProtKB-KW"/>
</dbReference>
<evidence type="ECO:0000256" key="2">
    <source>
        <dbReference type="ARBA" id="ARBA00033753"/>
    </source>
</evidence>
<dbReference type="InterPro" id="IPR023370">
    <property type="entry name" value="TrmO-like_N"/>
</dbReference>
<proteinExistence type="inferred from homology"/>
<dbReference type="PANTHER" id="PTHR12818">
    <property type="entry name" value="TRNA (ADENINE(37)-N6)-METHYLTRANSFERASE"/>
    <property type="match status" value="1"/>
</dbReference>
<dbReference type="Proteomes" id="UP000253782">
    <property type="component" value="Unassembled WGS sequence"/>
</dbReference>
<organism evidence="4 5">
    <name type="scientific">Dyella tabacisoli</name>
    <dbReference type="NCBI Taxonomy" id="2282381"/>
    <lineage>
        <taxon>Bacteria</taxon>
        <taxon>Pseudomonadati</taxon>
        <taxon>Pseudomonadota</taxon>
        <taxon>Gammaproteobacteria</taxon>
        <taxon>Lysobacterales</taxon>
        <taxon>Rhodanobacteraceae</taxon>
        <taxon>Dyella</taxon>
    </lineage>
</organism>
<gene>
    <name evidence="4" type="primary">tsaA</name>
    <name evidence="4" type="ORF">DVJ77_13955</name>
</gene>
<dbReference type="Gene3D" id="2.40.30.70">
    <property type="entry name" value="YaeB-like"/>
    <property type="match status" value="1"/>
</dbReference>
<dbReference type="OrthoDB" id="9804309at2"/>
<dbReference type="InterPro" id="IPR023368">
    <property type="entry name" value="UPF0066_cons_site"/>
</dbReference>
<evidence type="ECO:0000313" key="5">
    <source>
        <dbReference type="Proteomes" id="UP000253782"/>
    </source>
</evidence>
<dbReference type="NCBIfam" id="TIGR00104">
    <property type="entry name" value="tRNA_TsaA"/>
    <property type="match status" value="1"/>
</dbReference>
<dbReference type="RefSeq" id="WP_114846130.1">
    <property type="nucleotide sequence ID" value="NZ_JBHSPE010000008.1"/>
</dbReference>
<keyword evidence="5" id="KW-1185">Reference proteome</keyword>
<keyword evidence="4" id="KW-0489">Methyltransferase</keyword>
<dbReference type="EMBL" id="QQAH01000012">
    <property type="protein sequence ID" value="RDD81059.1"/>
    <property type="molecule type" value="Genomic_DNA"/>
</dbReference>
<evidence type="ECO:0000313" key="4">
    <source>
        <dbReference type="EMBL" id="RDD81059.1"/>
    </source>
</evidence>
<dbReference type="GO" id="GO:0008168">
    <property type="term" value="F:methyltransferase activity"/>
    <property type="evidence" value="ECO:0007669"/>
    <property type="project" value="UniProtKB-KW"/>
</dbReference>
<dbReference type="PROSITE" id="PS51668">
    <property type="entry name" value="TSAA_2"/>
    <property type="match status" value="1"/>
</dbReference>
<reference evidence="4 5" key="1">
    <citation type="submission" date="2018-07" db="EMBL/GenBank/DDBJ databases">
        <title>Dyella tabacisoli L4-6T, whole genome shotgun sequence.</title>
        <authorList>
            <person name="Zhou X.-K."/>
            <person name="Li W.-J."/>
            <person name="Duan Y.-Q."/>
        </authorList>
    </citation>
    <scope>NUCLEOTIDE SEQUENCE [LARGE SCALE GENOMIC DNA]</scope>
    <source>
        <strain evidence="4 5">L4-6</strain>
    </source>
</reference>
<keyword evidence="4" id="KW-0808">Transferase</keyword>
<dbReference type="CDD" id="cd09281">
    <property type="entry name" value="UPF0066"/>
    <property type="match status" value="1"/>
</dbReference>
<evidence type="ECO:0000259" key="3">
    <source>
        <dbReference type="PROSITE" id="PS51668"/>
    </source>
</evidence>
<accession>A0A369URW2</accession>
<protein>
    <submittedName>
        <fullName evidence="4">tRNA (N6-threonylcarbamoyladenosine(37)-N6)-methyltransferase TrmO</fullName>
    </submittedName>
</protein>
<sequence length="131" mass="14204">MHEAYSLQPVGYIRSTLRALNEAPRQGSEGAPDAWLEIRPSFAQGLSGLATGDEIIVITWLHRADRDVLEVHPRGDSSNPLAGVFATRSPHRPNPMGLHRVTVHEITGTRLRIGPIEAIDGTPVIADSNDA</sequence>
<comment type="similarity">
    <text evidence="2">Belongs to the tRNA methyltransferase O family.</text>
</comment>
<dbReference type="InterPro" id="IPR036414">
    <property type="entry name" value="YaeB_N_sf"/>
</dbReference>
<evidence type="ECO:0000256" key="1">
    <source>
        <dbReference type="ARBA" id="ARBA00022691"/>
    </source>
</evidence>
<feature type="domain" description="TsaA-like" evidence="3">
    <location>
        <begin position="7"/>
        <end position="131"/>
    </location>
</feature>
<dbReference type="PANTHER" id="PTHR12818:SF0">
    <property type="entry name" value="TRNA (ADENINE(37)-N6)-METHYLTRANSFERASE"/>
    <property type="match status" value="1"/>
</dbReference>